<gene>
    <name evidence="1" type="ORF">O3P69_001341</name>
</gene>
<protein>
    <submittedName>
        <fullName evidence="1">Uncharacterized protein</fullName>
    </submittedName>
</protein>
<keyword evidence="2" id="KW-1185">Reference proteome</keyword>
<evidence type="ECO:0000313" key="2">
    <source>
        <dbReference type="Proteomes" id="UP001487740"/>
    </source>
</evidence>
<reference evidence="1 2" key="1">
    <citation type="submission" date="2023-03" db="EMBL/GenBank/DDBJ databases">
        <title>High-quality genome of Scylla paramamosain provides insights in environmental adaptation.</title>
        <authorList>
            <person name="Zhang L."/>
        </authorList>
    </citation>
    <scope>NUCLEOTIDE SEQUENCE [LARGE SCALE GENOMIC DNA]</scope>
    <source>
        <strain evidence="1">LZ_2023a</strain>
        <tissue evidence="1">Muscle</tissue>
    </source>
</reference>
<name>A0AAW0UT22_SCYPA</name>
<organism evidence="1 2">
    <name type="scientific">Scylla paramamosain</name>
    <name type="common">Mud crab</name>
    <dbReference type="NCBI Taxonomy" id="85552"/>
    <lineage>
        <taxon>Eukaryota</taxon>
        <taxon>Metazoa</taxon>
        <taxon>Ecdysozoa</taxon>
        <taxon>Arthropoda</taxon>
        <taxon>Crustacea</taxon>
        <taxon>Multicrustacea</taxon>
        <taxon>Malacostraca</taxon>
        <taxon>Eumalacostraca</taxon>
        <taxon>Eucarida</taxon>
        <taxon>Decapoda</taxon>
        <taxon>Pleocyemata</taxon>
        <taxon>Brachyura</taxon>
        <taxon>Eubrachyura</taxon>
        <taxon>Portunoidea</taxon>
        <taxon>Portunidae</taxon>
        <taxon>Portuninae</taxon>
        <taxon>Scylla</taxon>
    </lineage>
</organism>
<accession>A0AAW0UT22</accession>
<dbReference type="EMBL" id="JARAKH010000008">
    <property type="protein sequence ID" value="KAK8402171.1"/>
    <property type="molecule type" value="Genomic_DNA"/>
</dbReference>
<proteinExistence type="predicted"/>
<evidence type="ECO:0000313" key="1">
    <source>
        <dbReference type="EMBL" id="KAK8402171.1"/>
    </source>
</evidence>
<dbReference type="AlphaFoldDB" id="A0AAW0UT22"/>
<comment type="caution">
    <text evidence="1">The sequence shown here is derived from an EMBL/GenBank/DDBJ whole genome shotgun (WGS) entry which is preliminary data.</text>
</comment>
<dbReference type="Proteomes" id="UP001487740">
    <property type="component" value="Unassembled WGS sequence"/>
</dbReference>
<sequence length="98" mass="10715">MSISLAKHTYSSAQHTSLLVVFSDAKIKKDSNTTFLTTSRSMLGRHVAWVHPSNCVTKVANSTSHSPLLSTDHLVPPGSPDLTGLVAYSTNYWLLMQE</sequence>